<evidence type="ECO:0000313" key="2">
    <source>
        <dbReference type="EMBL" id="KRR16044.1"/>
    </source>
</evidence>
<feature type="transmembrane region" description="Helical" evidence="1">
    <location>
        <begin position="51"/>
        <end position="71"/>
    </location>
</feature>
<dbReference type="AlphaFoldDB" id="A0A0R3M865"/>
<keyword evidence="1" id="KW-1133">Transmembrane helix</keyword>
<dbReference type="InterPro" id="IPR035399">
    <property type="entry name" value="DUF5413"/>
</dbReference>
<sequence>MKRYLIFGAIGPLVGGFLMLLATTVTSGYWTDTSWSEIGTFLGAFVKTLQYSYLFGLVPALMVGAIDDILYHIKRISFVVRLLLVAVIGFAASSLLYGSRGPDTGVVQFLLYGLVGMVPATLSSWLSHKYADAPQPVHST</sequence>
<feature type="transmembrane region" description="Helical" evidence="1">
    <location>
        <begin position="109"/>
        <end position="126"/>
    </location>
</feature>
<feature type="transmembrane region" description="Helical" evidence="1">
    <location>
        <begin position="78"/>
        <end position="97"/>
    </location>
</feature>
<accession>A0A0R3M865</accession>
<dbReference type="NCBIfam" id="TIGR04088">
    <property type="entry name" value="cognate_SipW"/>
    <property type="match status" value="1"/>
</dbReference>
<feature type="transmembrane region" description="Helical" evidence="1">
    <location>
        <begin position="7"/>
        <end position="31"/>
    </location>
</feature>
<gene>
    <name evidence="2" type="ORF">CQ14_23625</name>
</gene>
<dbReference type="OrthoDB" id="8253092at2"/>
<protein>
    <submittedName>
        <fullName evidence="2">Uncharacterized protein</fullName>
    </submittedName>
</protein>
<keyword evidence="1" id="KW-0812">Transmembrane</keyword>
<dbReference type="InterPro" id="IPR023833">
    <property type="entry name" value="Signal_pept_SipW-depend-type"/>
</dbReference>
<name>A0A0R3M865_9BRAD</name>
<dbReference type="Proteomes" id="UP000051660">
    <property type="component" value="Unassembled WGS sequence"/>
</dbReference>
<keyword evidence="1" id="KW-0472">Membrane</keyword>
<dbReference type="Pfam" id="PF17434">
    <property type="entry name" value="DUF5413"/>
    <property type="match status" value="1"/>
</dbReference>
<organism evidence="2 3">
    <name type="scientific">Bradyrhizobium lablabi</name>
    <dbReference type="NCBI Taxonomy" id="722472"/>
    <lineage>
        <taxon>Bacteria</taxon>
        <taxon>Pseudomonadati</taxon>
        <taxon>Pseudomonadota</taxon>
        <taxon>Alphaproteobacteria</taxon>
        <taxon>Hyphomicrobiales</taxon>
        <taxon>Nitrobacteraceae</taxon>
        <taxon>Bradyrhizobium</taxon>
    </lineage>
</organism>
<proteinExistence type="predicted"/>
<dbReference type="RefSeq" id="WP_057862981.1">
    <property type="nucleotide sequence ID" value="NZ_LLYB01000131.1"/>
</dbReference>
<reference evidence="2 3" key="1">
    <citation type="submission" date="2014-03" db="EMBL/GenBank/DDBJ databases">
        <title>Bradyrhizobium valentinum sp. nov., isolated from effective nodules of Lupinus mariae-josephae, a lupine endemic of basic-lime soils in Eastern Spain.</title>
        <authorList>
            <person name="Duran D."/>
            <person name="Rey L."/>
            <person name="Navarro A."/>
            <person name="Busquets A."/>
            <person name="Imperial J."/>
            <person name="Ruiz-Argueso T."/>
        </authorList>
    </citation>
    <scope>NUCLEOTIDE SEQUENCE [LARGE SCALE GENOMIC DNA]</scope>
    <source>
        <strain evidence="2 3">CCBAU 23086</strain>
    </source>
</reference>
<dbReference type="EMBL" id="LLYB01000131">
    <property type="protein sequence ID" value="KRR16044.1"/>
    <property type="molecule type" value="Genomic_DNA"/>
</dbReference>
<comment type="caution">
    <text evidence="2">The sequence shown here is derived from an EMBL/GenBank/DDBJ whole genome shotgun (WGS) entry which is preliminary data.</text>
</comment>
<evidence type="ECO:0000313" key="3">
    <source>
        <dbReference type="Proteomes" id="UP000051660"/>
    </source>
</evidence>
<evidence type="ECO:0000256" key="1">
    <source>
        <dbReference type="SAM" id="Phobius"/>
    </source>
</evidence>